<dbReference type="AlphaFoldDB" id="A0A1D6J714"/>
<evidence type="ECO:0000313" key="1">
    <source>
        <dbReference type="EMBL" id="AQK43715.1"/>
    </source>
</evidence>
<sequence length="54" mass="6196">MKHGKKLKRQCSMLGVLMLSMPGEWTSFSHNRRMVSTALVVLEQPLLTHLIPYT</sequence>
<organism evidence="1">
    <name type="scientific">Zea mays</name>
    <name type="common">Maize</name>
    <dbReference type="NCBI Taxonomy" id="4577"/>
    <lineage>
        <taxon>Eukaryota</taxon>
        <taxon>Viridiplantae</taxon>
        <taxon>Streptophyta</taxon>
        <taxon>Embryophyta</taxon>
        <taxon>Tracheophyta</taxon>
        <taxon>Spermatophyta</taxon>
        <taxon>Magnoliopsida</taxon>
        <taxon>Liliopsida</taxon>
        <taxon>Poales</taxon>
        <taxon>Poaceae</taxon>
        <taxon>PACMAD clade</taxon>
        <taxon>Panicoideae</taxon>
        <taxon>Andropogonodae</taxon>
        <taxon>Andropogoneae</taxon>
        <taxon>Tripsacinae</taxon>
        <taxon>Zea</taxon>
    </lineage>
</organism>
<reference evidence="1" key="1">
    <citation type="submission" date="2015-12" db="EMBL/GenBank/DDBJ databases">
        <title>Update maize B73 reference genome by single molecule sequencing technologies.</title>
        <authorList>
            <consortium name="Maize Genome Sequencing Project"/>
            <person name="Ware D."/>
        </authorList>
    </citation>
    <scope>NUCLEOTIDE SEQUENCE</scope>
    <source>
        <tissue evidence="1">Seedling</tissue>
    </source>
</reference>
<gene>
    <name evidence="1" type="ORF">ZEAMMB73_Zm00001d025428</name>
</gene>
<name>A0A1D6J714_MAIZE</name>
<dbReference type="EMBL" id="CM000786">
    <property type="protein sequence ID" value="AQK43715.1"/>
    <property type="molecule type" value="Genomic_DNA"/>
</dbReference>
<proteinExistence type="predicted"/>
<accession>A0A1D6J714</accession>
<dbReference type="InParanoid" id="A0A1D6J714"/>
<protein>
    <submittedName>
        <fullName evidence="1">Mannosyl-oligosaccharide 12-alpha-mannosidase MNS1</fullName>
    </submittedName>
</protein>